<evidence type="ECO:0000313" key="2">
    <source>
        <dbReference type="Proteomes" id="UP000016629"/>
    </source>
</evidence>
<protein>
    <recommendedName>
        <fullName evidence="3">Acetyl-CoA carboxylase</fullName>
    </recommendedName>
</protein>
<reference evidence="1 2" key="1">
    <citation type="journal article" date="2013" name="Genome Announc.">
        <title>Draft Genome Sequence of Lactobacillus fermentum Strain 3872.</title>
        <authorList>
            <person name="Karlyshev A.V."/>
            <person name="Raju K."/>
            <person name="Abramov V.M."/>
        </authorList>
    </citation>
    <scope>NUCLEOTIDE SEQUENCE [LARGE SCALE GENOMIC DNA]</scope>
    <source>
        <strain evidence="1 2">3872</strain>
    </source>
</reference>
<reference evidence="1 2" key="2">
    <citation type="journal article" name="FEMS Microbiol. Lett.">
        <title>Lactobacillus fermentum 3872 genome sequencing reveals plasmid and chromosomal genes potentially involved in a probiotic activity.</title>
        <authorList>
            <person name="Lehri B."/>
            <person name="Seddon A.M."/>
            <person name="Karlyshev A.V."/>
        </authorList>
    </citation>
    <scope>NUCLEOTIDE SEQUENCE [LARGE SCALE GENOMIC DNA]</scope>
    <source>
        <strain evidence="1 2">3872</strain>
    </source>
</reference>
<organism evidence="1 2">
    <name type="scientific">Limosilactobacillus fermentum 3872</name>
    <dbReference type="NCBI Taxonomy" id="1381124"/>
    <lineage>
        <taxon>Bacteria</taxon>
        <taxon>Bacillati</taxon>
        <taxon>Bacillota</taxon>
        <taxon>Bacilli</taxon>
        <taxon>Lactobacillales</taxon>
        <taxon>Lactobacillaceae</taxon>
        <taxon>Limosilactobacillus</taxon>
    </lineage>
</organism>
<proteinExistence type="predicted"/>
<dbReference type="AlphaFoldDB" id="A0A806T4Q8"/>
<gene>
    <name evidence="1" type="ORF">N573_004880</name>
</gene>
<name>A0A806T4Q8_LIMFE</name>
<accession>A0A806T4Q8</accession>
<dbReference type="Proteomes" id="UP000016629">
    <property type="component" value="Chromosome"/>
</dbReference>
<sequence>MPVDKAWNKETESEKICERIKRCFTNRWRTRYWVSVVYYEPEHGYNLFLNIQPRNAYSRSIPIARLADCDYSELLDIITDVRQTYHFTLNYLNFPDDQVRKMRRNLR</sequence>
<dbReference type="EMBL" id="CP011536">
    <property type="protein sequence ID" value="AKM51085.1"/>
    <property type="molecule type" value="Genomic_DNA"/>
</dbReference>
<evidence type="ECO:0000313" key="1">
    <source>
        <dbReference type="EMBL" id="AKM51085.1"/>
    </source>
</evidence>
<evidence type="ECO:0008006" key="3">
    <source>
        <dbReference type="Google" id="ProtNLM"/>
    </source>
</evidence>